<evidence type="ECO:0000256" key="6">
    <source>
        <dbReference type="SAM" id="Phobius"/>
    </source>
</evidence>
<comment type="subcellular location">
    <subcellularLocation>
        <location evidence="1">Membrane</location>
        <topology evidence="1">Multi-pass membrane protein</topology>
    </subcellularLocation>
</comment>
<feature type="transmembrane region" description="Helical" evidence="6">
    <location>
        <begin position="137"/>
        <end position="154"/>
    </location>
</feature>
<feature type="transmembrane region" description="Helical" evidence="6">
    <location>
        <begin position="250"/>
        <end position="267"/>
    </location>
</feature>
<dbReference type="PANTHER" id="PTHR32322">
    <property type="entry name" value="INNER MEMBRANE TRANSPORTER"/>
    <property type="match status" value="1"/>
</dbReference>
<feature type="transmembrane region" description="Helical" evidence="6">
    <location>
        <begin position="217"/>
        <end position="238"/>
    </location>
</feature>
<keyword evidence="3 6" id="KW-0812">Transmembrane</keyword>
<feature type="transmembrane region" description="Helical" evidence="6">
    <location>
        <begin position="183"/>
        <end position="205"/>
    </location>
</feature>
<dbReference type="OrthoDB" id="9805239at2"/>
<dbReference type="GO" id="GO:0016020">
    <property type="term" value="C:membrane"/>
    <property type="evidence" value="ECO:0007669"/>
    <property type="project" value="UniProtKB-SubCell"/>
</dbReference>
<feature type="transmembrane region" description="Helical" evidence="6">
    <location>
        <begin position="273"/>
        <end position="293"/>
    </location>
</feature>
<feature type="transmembrane region" description="Helical" evidence="6">
    <location>
        <begin position="113"/>
        <end position="130"/>
    </location>
</feature>
<dbReference type="InParanoid" id="S0ESD9"/>
<evidence type="ECO:0000259" key="7">
    <source>
        <dbReference type="Pfam" id="PF00892"/>
    </source>
</evidence>
<protein>
    <submittedName>
        <fullName evidence="8">Permeases of the drug/metabolite transporter (DMT) superfamily</fullName>
    </submittedName>
</protein>
<feature type="transmembrane region" description="Helical" evidence="6">
    <location>
        <begin position="81"/>
        <end position="101"/>
    </location>
</feature>
<evidence type="ECO:0000256" key="5">
    <source>
        <dbReference type="ARBA" id="ARBA00023136"/>
    </source>
</evidence>
<dbReference type="FunCoup" id="S0ESD9">
    <property type="interactions" value="92"/>
</dbReference>
<dbReference type="EMBL" id="HF951689">
    <property type="protein sequence ID" value="CCW34084.1"/>
    <property type="molecule type" value="Genomic_DNA"/>
</dbReference>
<dbReference type="HOGENOM" id="CLU_033863_4_1_0"/>
<dbReference type="InterPro" id="IPR000620">
    <property type="entry name" value="EamA_dom"/>
</dbReference>
<sequence>MSAASATQPVESQSHEIRLNAVLQLALINILWGASSVASKTALMAFGPFTLTFVRFAPAGLILLLLARLRRRLPPIAREDLWLFLALGGIGIAATYGIFYFGLQRTTATDASLLFACEPILIALFGYLFLKERLSWLQWTGFLVGITGIWLIAGRALGDWLALAGLACECCVSVPAKRLAMRYPGLLVVAYEMLIGAALMLPLALWEWHHHPHEVSLRPLAALAFLSLVCSVFCYGIWYRLLSRHAISQMGVFILLQPLLGPLYGHFLRGETLRTNTLIGALLVFCGIALTIYRKRSSTDSLRG</sequence>
<dbReference type="SUPFAM" id="SSF103481">
    <property type="entry name" value="Multidrug resistance efflux transporter EmrE"/>
    <property type="match status" value="2"/>
</dbReference>
<evidence type="ECO:0000256" key="4">
    <source>
        <dbReference type="ARBA" id="ARBA00022989"/>
    </source>
</evidence>
<evidence type="ECO:0000313" key="9">
    <source>
        <dbReference type="Proteomes" id="UP000014227"/>
    </source>
</evidence>
<evidence type="ECO:0000256" key="2">
    <source>
        <dbReference type="ARBA" id="ARBA00007362"/>
    </source>
</evidence>
<feature type="transmembrane region" description="Helical" evidence="6">
    <location>
        <begin position="45"/>
        <end position="69"/>
    </location>
</feature>
<dbReference type="InterPro" id="IPR050638">
    <property type="entry name" value="AA-Vitamin_Transporters"/>
</dbReference>
<keyword evidence="4 6" id="KW-1133">Transmembrane helix</keyword>
<dbReference type="InterPro" id="IPR037185">
    <property type="entry name" value="EmrE-like"/>
</dbReference>
<comment type="similarity">
    <text evidence="2">Belongs to the EamA transporter family.</text>
</comment>
<feature type="domain" description="EamA" evidence="7">
    <location>
        <begin position="21"/>
        <end position="153"/>
    </location>
</feature>
<dbReference type="eggNOG" id="COG0697">
    <property type="taxonomic scope" value="Bacteria"/>
</dbReference>
<feature type="domain" description="EamA" evidence="7">
    <location>
        <begin position="157"/>
        <end position="292"/>
    </location>
</feature>
<dbReference type="PATRIC" id="fig|1303518.3.peg.248"/>
<dbReference type="STRING" id="454171.CP488_00910"/>
<gene>
    <name evidence="8" type="ORF">CCALI_00247</name>
</gene>
<dbReference type="AlphaFoldDB" id="S0ESD9"/>
<keyword evidence="5 6" id="KW-0472">Membrane</keyword>
<evidence type="ECO:0000313" key="8">
    <source>
        <dbReference type="EMBL" id="CCW34084.1"/>
    </source>
</evidence>
<dbReference type="Pfam" id="PF00892">
    <property type="entry name" value="EamA"/>
    <property type="match status" value="2"/>
</dbReference>
<keyword evidence="9" id="KW-1185">Reference proteome</keyword>
<dbReference type="KEGG" id="ccz:CCALI_00247"/>
<dbReference type="RefSeq" id="WP_016481648.1">
    <property type="nucleotide sequence ID" value="NC_021487.1"/>
</dbReference>
<dbReference type="Proteomes" id="UP000014227">
    <property type="component" value="Chromosome I"/>
</dbReference>
<name>S0ESD9_CHTCT</name>
<evidence type="ECO:0000256" key="3">
    <source>
        <dbReference type="ARBA" id="ARBA00022692"/>
    </source>
</evidence>
<organism evidence="8 9">
    <name type="scientific">Chthonomonas calidirosea (strain DSM 23976 / ICMP 18418 / T49)</name>
    <dbReference type="NCBI Taxonomy" id="1303518"/>
    <lineage>
        <taxon>Bacteria</taxon>
        <taxon>Bacillati</taxon>
        <taxon>Armatimonadota</taxon>
        <taxon>Chthonomonadia</taxon>
        <taxon>Chthonomonadales</taxon>
        <taxon>Chthonomonadaceae</taxon>
        <taxon>Chthonomonas</taxon>
    </lineage>
</organism>
<accession>S0ESD9</accession>
<dbReference type="Gene3D" id="1.10.3730.20">
    <property type="match status" value="1"/>
</dbReference>
<evidence type="ECO:0000256" key="1">
    <source>
        <dbReference type="ARBA" id="ARBA00004141"/>
    </source>
</evidence>
<proteinExistence type="inferred from homology"/>
<dbReference type="PANTHER" id="PTHR32322:SF2">
    <property type="entry name" value="EAMA DOMAIN-CONTAINING PROTEIN"/>
    <property type="match status" value="1"/>
</dbReference>
<reference evidence="9" key="1">
    <citation type="submission" date="2013-03" db="EMBL/GenBank/DDBJ databases">
        <title>Genome sequence of Chthonomonas calidirosea, the first sequenced genome from the Armatimonadetes phylum (formally candidate division OP10).</title>
        <authorList>
            <person name="Lee K.C.Y."/>
            <person name="Morgan X.C."/>
            <person name="Dunfield P.F."/>
            <person name="Tamas I."/>
            <person name="Houghton K.M."/>
            <person name="Vyssotski M."/>
            <person name="Ryan J.L.J."/>
            <person name="Lagutin K."/>
            <person name="McDonald I.R."/>
            <person name="Stott M.B."/>
        </authorList>
    </citation>
    <scope>NUCLEOTIDE SEQUENCE [LARGE SCALE GENOMIC DNA]</scope>
    <source>
        <strain evidence="9">DSM 23976 / ICMP 18418 / T49</strain>
    </source>
</reference>